<proteinExistence type="predicted"/>
<keyword evidence="1" id="KW-1133">Transmembrane helix</keyword>
<keyword evidence="3" id="KW-1185">Reference proteome</keyword>
<dbReference type="RefSeq" id="WP_264142284.1">
    <property type="nucleotide sequence ID" value="NZ_CP162630.1"/>
</dbReference>
<evidence type="ECO:0000313" key="2">
    <source>
        <dbReference type="EMBL" id="MCV9885518.1"/>
    </source>
</evidence>
<feature type="transmembrane region" description="Helical" evidence="1">
    <location>
        <begin position="12"/>
        <end position="29"/>
    </location>
</feature>
<accession>A0ABT3DF73</accession>
<evidence type="ECO:0008006" key="4">
    <source>
        <dbReference type="Google" id="ProtNLM"/>
    </source>
</evidence>
<keyword evidence="1" id="KW-0472">Membrane</keyword>
<dbReference type="EMBL" id="JAOYEY010000032">
    <property type="protein sequence ID" value="MCV9885518.1"/>
    <property type="molecule type" value="Genomic_DNA"/>
</dbReference>
<keyword evidence="1" id="KW-0812">Transmembrane</keyword>
<organism evidence="2 3">
    <name type="scientific">Metabacillus halosaccharovorans</name>
    <dbReference type="NCBI Taxonomy" id="930124"/>
    <lineage>
        <taxon>Bacteria</taxon>
        <taxon>Bacillati</taxon>
        <taxon>Bacillota</taxon>
        <taxon>Bacilli</taxon>
        <taxon>Bacillales</taxon>
        <taxon>Bacillaceae</taxon>
        <taxon>Metabacillus</taxon>
    </lineage>
</organism>
<dbReference type="Proteomes" id="UP001526147">
    <property type="component" value="Unassembled WGS sequence"/>
</dbReference>
<sequence>MLEWLELLVKLLVAAATLFSSITIGLKNLDDLKRKSKKKRRLL</sequence>
<name>A0ABT3DF73_9BACI</name>
<reference evidence="2 3" key="1">
    <citation type="submission" date="2022-10" db="EMBL/GenBank/DDBJ databases">
        <title>Draft genome assembly of moderately radiation resistant bacterium Metabacillus halosaccharovorans.</title>
        <authorList>
            <person name="Pal S."/>
            <person name="Gopinathan A."/>
        </authorList>
    </citation>
    <scope>NUCLEOTIDE SEQUENCE [LARGE SCALE GENOMIC DNA]</scope>
    <source>
        <strain evidence="2 3">VITHBRA001</strain>
    </source>
</reference>
<gene>
    <name evidence="2" type="ORF">OIH86_07620</name>
</gene>
<comment type="caution">
    <text evidence="2">The sequence shown here is derived from an EMBL/GenBank/DDBJ whole genome shotgun (WGS) entry which is preliminary data.</text>
</comment>
<evidence type="ECO:0000256" key="1">
    <source>
        <dbReference type="SAM" id="Phobius"/>
    </source>
</evidence>
<evidence type="ECO:0000313" key="3">
    <source>
        <dbReference type="Proteomes" id="UP001526147"/>
    </source>
</evidence>
<protein>
    <recommendedName>
        <fullName evidence="4">Holin-like toxin</fullName>
    </recommendedName>
</protein>